<dbReference type="AlphaFoldDB" id="A0A5E4LMH0"/>
<dbReference type="Pfam" id="PF01037">
    <property type="entry name" value="AsnC_trans_reg"/>
    <property type="match status" value="1"/>
</dbReference>
<proteinExistence type="predicted"/>
<dbReference type="PROSITE" id="PS50956">
    <property type="entry name" value="HTH_ASNC_2"/>
    <property type="match status" value="1"/>
</dbReference>
<dbReference type="PRINTS" id="PR00033">
    <property type="entry name" value="HTHASNC"/>
</dbReference>
<dbReference type="InterPro" id="IPR019887">
    <property type="entry name" value="Tscrpt_reg_AsnC/Lrp_C"/>
</dbReference>
<dbReference type="InterPro" id="IPR036390">
    <property type="entry name" value="WH_DNA-bd_sf"/>
</dbReference>
<dbReference type="GO" id="GO:0043200">
    <property type="term" value="P:response to amino acid"/>
    <property type="evidence" value="ECO:0007669"/>
    <property type="project" value="TreeGrafter"/>
</dbReference>
<dbReference type="InterPro" id="IPR000485">
    <property type="entry name" value="AsnC-type_HTH_dom"/>
</dbReference>
<evidence type="ECO:0000313" key="6">
    <source>
        <dbReference type="Proteomes" id="UP000789941"/>
    </source>
</evidence>
<dbReference type="Proteomes" id="UP000789941">
    <property type="component" value="Unassembled WGS sequence"/>
</dbReference>
<dbReference type="Pfam" id="PF13412">
    <property type="entry name" value="HTH_24"/>
    <property type="match status" value="1"/>
</dbReference>
<dbReference type="InterPro" id="IPR011991">
    <property type="entry name" value="ArsR-like_HTH"/>
</dbReference>
<evidence type="ECO:0000256" key="3">
    <source>
        <dbReference type="ARBA" id="ARBA00023163"/>
    </source>
</evidence>
<evidence type="ECO:0000256" key="1">
    <source>
        <dbReference type="ARBA" id="ARBA00023015"/>
    </source>
</evidence>
<reference evidence="5 6" key="1">
    <citation type="submission" date="2019-08" db="EMBL/GenBank/DDBJ databases">
        <authorList>
            <person name="Vazquez-Campos X."/>
        </authorList>
    </citation>
    <scope>NUCLEOTIDE SEQUENCE [LARGE SCALE GENOMIC DNA]</scope>
    <source>
        <strain evidence="5">LFW-283_2</strain>
    </source>
</reference>
<organism evidence="5 6">
    <name type="scientific">Candidatus Bilamarchaeum dharawalense</name>
    <dbReference type="NCBI Taxonomy" id="2885759"/>
    <lineage>
        <taxon>Archaea</taxon>
        <taxon>Candidatus Micrarchaeota</taxon>
        <taxon>Candidatus Micrarchaeia</taxon>
        <taxon>Candidatus Anstonellales</taxon>
        <taxon>Candidatus Bilamarchaeaceae</taxon>
        <taxon>Candidatus Bilamarchaeum</taxon>
    </lineage>
</organism>
<dbReference type="SUPFAM" id="SSF54909">
    <property type="entry name" value="Dimeric alpha+beta barrel"/>
    <property type="match status" value="1"/>
</dbReference>
<feature type="domain" description="HTH asnC-type" evidence="4">
    <location>
        <begin position="5"/>
        <end position="66"/>
    </location>
</feature>
<dbReference type="InterPro" id="IPR019888">
    <property type="entry name" value="Tscrpt_reg_AsnC-like"/>
</dbReference>
<dbReference type="CDD" id="cd00090">
    <property type="entry name" value="HTH_ARSR"/>
    <property type="match status" value="1"/>
</dbReference>
<dbReference type="SUPFAM" id="SSF46785">
    <property type="entry name" value="Winged helix' DNA-binding domain"/>
    <property type="match status" value="1"/>
</dbReference>
<dbReference type="PANTHER" id="PTHR30154">
    <property type="entry name" value="LEUCINE-RESPONSIVE REGULATORY PROTEIN"/>
    <property type="match status" value="1"/>
</dbReference>
<dbReference type="InterPro" id="IPR036388">
    <property type="entry name" value="WH-like_DNA-bd_sf"/>
</dbReference>
<name>A0A5E4LMH0_9ARCH</name>
<dbReference type="GO" id="GO:0005829">
    <property type="term" value="C:cytosol"/>
    <property type="evidence" value="ECO:0007669"/>
    <property type="project" value="TreeGrafter"/>
</dbReference>
<keyword evidence="1" id="KW-0805">Transcription regulation</keyword>
<gene>
    <name evidence="5" type="ORF">LFW2832_00117</name>
</gene>
<dbReference type="PANTHER" id="PTHR30154:SF34">
    <property type="entry name" value="TRANSCRIPTIONAL REGULATOR AZLB"/>
    <property type="match status" value="1"/>
</dbReference>
<dbReference type="GO" id="GO:0043565">
    <property type="term" value="F:sequence-specific DNA binding"/>
    <property type="evidence" value="ECO:0007669"/>
    <property type="project" value="InterPro"/>
</dbReference>
<comment type="caution">
    <text evidence="5">The sequence shown here is derived from an EMBL/GenBank/DDBJ whole genome shotgun (WGS) entry which is preliminary data.</text>
</comment>
<dbReference type="InterPro" id="IPR011008">
    <property type="entry name" value="Dimeric_a/b-barrel"/>
</dbReference>
<evidence type="ECO:0000259" key="4">
    <source>
        <dbReference type="PROSITE" id="PS50956"/>
    </source>
</evidence>
<evidence type="ECO:0000313" key="5">
    <source>
        <dbReference type="EMBL" id="VVC02619.1"/>
    </source>
</evidence>
<protein>
    <submittedName>
        <fullName evidence="5">Putative HTH-type transcriptional regulator</fullName>
    </submittedName>
</protein>
<sequence>MEKKIDEIDRELLKLLEVNAKARIHSIARKISLPASTVHHRIKKLEEDGLISSWTIKKNFSLLGLNMKAHILTFVDLSLLTQMKRTQKDVANDIKKIDGVEAVDIVTGDADLLVTVRCRDMNSFQDLLLQRLQSIKGITKTKTMIVVAES</sequence>
<dbReference type="Gene3D" id="1.10.10.10">
    <property type="entry name" value="Winged helix-like DNA-binding domain superfamily/Winged helix DNA-binding domain"/>
    <property type="match status" value="1"/>
</dbReference>
<evidence type="ECO:0000256" key="2">
    <source>
        <dbReference type="ARBA" id="ARBA00023125"/>
    </source>
</evidence>
<dbReference type="Gene3D" id="3.30.70.920">
    <property type="match status" value="1"/>
</dbReference>
<keyword evidence="3" id="KW-0804">Transcription</keyword>
<keyword evidence="2" id="KW-0238">DNA-binding</keyword>
<accession>A0A5E4LMH0</accession>
<dbReference type="SMART" id="SM00344">
    <property type="entry name" value="HTH_ASNC"/>
    <property type="match status" value="1"/>
</dbReference>
<dbReference type="EMBL" id="CABMJJ010000001">
    <property type="protein sequence ID" value="VVC02619.1"/>
    <property type="molecule type" value="Genomic_DNA"/>
</dbReference>